<name>A0ABQ3VYL6_9LACO</name>
<accession>A0ABQ3VYL6</accession>
<protein>
    <submittedName>
        <fullName evidence="2">N-acetyltransferase</fullName>
    </submittedName>
</protein>
<evidence type="ECO:0000313" key="2">
    <source>
        <dbReference type="EMBL" id="GHP13307.1"/>
    </source>
</evidence>
<organism evidence="2 3">
    <name type="scientific">Lentilactobacillus fungorum</name>
    <dbReference type="NCBI Taxonomy" id="2201250"/>
    <lineage>
        <taxon>Bacteria</taxon>
        <taxon>Bacillati</taxon>
        <taxon>Bacillota</taxon>
        <taxon>Bacilli</taxon>
        <taxon>Lactobacillales</taxon>
        <taxon>Lactobacillaceae</taxon>
        <taxon>Lentilactobacillus</taxon>
    </lineage>
</organism>
<dbReference type="Proteomes" id="UP000604765">
    <property type="component" value="Unassembled WGS sequence"/>
</dbReference>
<dbReference type="InterPro" id="IPR016181">
    <property type="entry name" value="Acyl_CoA_acyltransferase"/>
</dbReference>
<dbReference type="InterPro" id="IPR053144">
    <property type="entry name" value="Acetyltransferase_Butenolide"/>
</dbReference>
<dbReference type="Pfam" id="PF00583">
    <property type="entry name" value="Acetyltransf_1"/>
    <property type="match status" value="1"/>
</dbReference>
<dbReference type="Gene3D" id="3.40.630.30">
    <property type="match status" value="1"/>
</dbReference>
<keyword evidence="3" id="KW-1185">Reference proteome</keyword>
<dbReference type="PANTHER" id="PTHR43233:SF1">
    <property type="entry name" value="FAMILY N-ACETYLTRANSFERASE, PUTATIVE (AFU_ORTHOLOGUE AFUA_6G03350)-RELATED"/>
    <property type="match status" value="1"/>
</dbReference>
<evidence type="ECO:0000259" key="1">
    <source>
        <dbReference type="PROSITE" id="PS51186"/>
    </source>
</evidence>
<dbReference type="CDD" id="cd04301">
    <property type="entry name" value="NAT_SF"/>
    <property type="match status" value="1"/>
</dbReference>
<reference evidence="2 3" key="1">
    <citation type="journal article" date="2021" name="Int. J. Syst. Evol. Microbiol.">
        <title>Lentilactobacillus fungorum sp. nov., isolated from spent mushroom substrates.</title>
        <authorList>
            <person name="Tohno M."/>
            <person name="Tanizawa Y."/>
            <person name="Kojima Y."/>
            <person name="Sakamoto M."/>
            <person name="Ohkuma M."/>
            <person name="Kobayashi H."/>
        </authorList>
    </citation>
    <scope>NUCLEOTIDE SEQUENCE [LARGE SCALE GENOMIC DNA]</scope>
    <source>
        <strain evidence="2 3">YK48G</strain>
    </source>
</reference>
<feature type="domain" description="N-acetyltransferase" evidence="1">
    <location>
        <begin position="3"/>
        <end position="137"/>
    </location>
</feature>
<evidence type="ECO:0000313" key="3">
    <source>
        <dbReference type="Proteomes" id="UP000604765"/>
    </source>
</evidence>
<proteinExistence type="predicted"/>
<dbReference type="PANTHER" id="PTHR43233">
    <property type="entry name" value="FAMILY N-ACETYLTRANSFERASE, PUTATIVE (AFU_ORTHOLOGUE AFUA_6G03350)-RELATED"/>
    <property type="match status" value="1"/>
</dbReference>
<gene>
    <name evidence="2" type="ORF">YK48G_07320</name>
</gene>
<dbReference type="SUPFAM" id="SSF55729">
    <property type="entry name" value="Acyl-CoA N-acyltransferases (Nat)"/>
    <property type="match status" value="1"/>
</dbReference>
<dbReference type="PROSITE" id="PS51186">
    <property type="entry name" value="GNAT"/>
    <property type="match status" value="1"/>
</dbReference>
<dbReference type="RefSeq" id="WP_203629344.1">
    <property type="nucleotide sequence ID" value="NZ_BNJR01000007.1"/>
</dbReference>
<comment type="caution">
    <text evidence="2">The sequence shown here is derived from an EMBL/GenBank/DDBJ whole genome shotgun (WGS) entry which is preliminary data.</text>
</comment>
<sequence length="137" mass="15981">MTISTRINEPIKLNQFLNLYRQANFVQDKWQDDPKRLQTMLDNTQLMVSLWDEAKLIGVARCLTDFEDSCYLSEIVIHPDYRGQHLGEQLIKTIRSYLGDRVSLILRADHAAIGFYKRIGLPRVDDLYRLNRKVGGQ</sequence>
<dbReference type="EMBL" id="BNJR01000007">
    <property type="protein sequence ID" value="GHP13307.1"/>
    <property type="molecule type" value="Genomic_DNA"/>
</dbReference>
<dbReference type="InterPro" id="IPR000182">
    <property type="entry name" value="GNAT_dom"/>
</dbReference>